<feature type="transmembrane region" description="Helical" evidence="1">
    <location>
        <begin position="20"/>
        <end position="37"/>
    </location>
</feature>
<feature type="transmembrane region" description="Helical" evidence="1">
    <location>
        <begin position="78"/>
        <end position="95"/>
    </location>
</feature>
<proteinExistence type="predicted"/>
<keyword evidence="3" id="KW-1185">Reference proteome</keyword>
<keyword evidence="1" id="KW-1133">Transmembrane helix</keyword>
<keyword evidence="1" id="KW-0812">Transmembrane</keyword>
<feature type="transmembrane region" description="Helical" evidence="1">
    <location>
        <begin position="49"/>
        <end position="66"/>
    </location>
</feature>
<reference evidence="2 3" key="1">
    <citation type="submission" date="2020-04" db="EMBL/GenBank/DDBJ databases">
        <authorList>
            <person name="Liu A."/>
        </authorList>
    </citation>
    <scope>NUCLEOTIDE SEQUENCE [LARGE SCALE GENOMIC DNA]</scope>
    <source>
        <strain evidence="2 3">RZ02</strain>
    </source>
</reference>
<evidence type="ECO:0000313" key="2">
    <source>
        <dbReference type="EMBL" id="NMW31648.1"/>
    </source>
</evidence>
<dbReference type="AlphaFoldDB" id="A0A848QRC1"/>
<gene>
    <name evidence="2" type="ORF">HKD42_06205</name>
</gene>
<accession>A0A848QRC1</accession>
<dbReference type="RefSeq" id="WP_170011298.1">
    <property type="nucleotide sequence ID" value="NZ_JABCRE010000002.1"/>
</dbReference>
<evidence type="ECO:0000256" key="1">
    <source>
        <dbReference type="SAM" id="Phobius"/>
    </source>
</evidence>
<feature type="transmembrane region" description="Helical" evidence="1">
    <location>
        <begin position="107"/>
        <end position="126"/>
    </location>
</feature>
<organism evidence="2 3">
    <name type="scientific">Pontixanthobacter rizhaonensis</name>
    <dbReference type="NCBI Taxonomy" id="2730337"/>
    <lineage>
        <taxon>Bacteria</taxon>
        <taxon>Pseudomonadati</taxon>
        <taxon>Pseudomonadota</taxon>
        <taxon>Alphaproteobacteria</taxon>
        <taxon>Sphingomonadales</taxon>
        <taxon>Erythrobacteraceae</taxon>
        <taxon>Pontixanthobacter</taxon>
    </lineage>
</organism>
<dbReference type="Proteomes" id="UP000561181">
    <property type="component" value="Unassembled WGS sequence"/>
</dbReference>
<evidence type="ECO:0000313" key="3">
    <source>
        <dbReference type="Proteomes" id="UP000561181"/>
    </source>
</evidence>
<comment type="caution">
    <text evidence="2">The sequence shown here is derived from an EMBL/GenBank/DDBJ whole genome shotgun (WGS) entry which is preliminary data.</text>
</comment>
<protein>
    <submittedName>
        <fullName evidence="2">Uncharacterized protein</fullName>
    </submittedName>
</protein>
<keyword evidence="1" id="KW-0472">Membrane</keyword>
<sequence>MEEEIMTNIKGRFQFRERYFFLFVLPLAIACEWAFAASLNWEDYPRSEWVALVDLCLFVPLGYFMFFSKSLETRPRLIRTLGVAGLGLFSARLIVPEANQFVIAELAYVRNFVLAFVLVFEGWVLYKVVTAVYKRNVDAKTLEREFAMPEWIAKLMILEARFWKAVWGFFKRK</sequence>
<dbReference type="EMBL" id="JABCRE010000002">
    <property type="protein sequence ID" value="NMW31648.1"/>
    <property type="molecule type" value="Genomic_DNA"/>
</dbReference>
<name>A0A848QRC1_9SPHN</name>